<keyword evidence="3" id="KW-0732">Signal</keyword>
<evidence type="ECO:0000256" key="1">
    <source>
        <dbReference type="ARBA" id="ARBA00022723"/>
    </source>
</evidence>
<dbReference type="Pfam" id="PF00264">
    <property type="entry name" value="Tyrosinase"/>
    <property type="match status" value="1"/>
</dbReference>
<dbReference type="Gene3D" id="1.10.1280.10">
    <property type="entry name" value="Di-copper center containing domain from catechol oxidase"/>
    <property type="match status" value="1"/>
</dbReference>
<proteinExistence type="predicted"/>
<feature type="chain" id="PRO_5047483726" evidence="3">
    <location>
        <begin position="22"/>
        <end position="209"/>
    </location>
</feature>
<feature type="domain" description="Tyrosinase copper-binding" evidence="4">
    <location>
        <begin position="116"/>
        <end position="133"/>
    </location>
</feature>
<dbReference type="InterPro" id="IPR008922">
    <property type="entry name" value="Di-copper_centre_dom_sf"/>
</dbReference>
<evidence type="ECO:0000256" key="2">
    <source>
        <dbReference type="ARBA" id="ARBA00023002"/>
    </source>
</evidence>
<keyword evidence="6" id="KW-1185">Reference proteome</keyword>
<reference evidence="5 6" key="1">
    <citation type="submission" date="2024-06" db="EMBL/GenBank/DDBJ databases">
        <title>Complete genome of Phlyctema vagabunda strain 19-DSS-EL-015.</title>
        <authorList>
            <person name="Fiorenzani C."/>
        </authorList>
    </citation>
    <scope>NUCLEOTIDE SEQUENCE [LARGE SCALE GENOMIC DNA]</scope>
    <source>
        <strain evidence="5 6">19-DSS-EL-015</strain>
    </source>
</reference>
<evidence type="ECO:0000313" key="5">
    <source>
        <dbReference type="EMBL" id="KAL3422023.1"/>
    </source>
</evidence>
<dbReference type="PROSITE" id="PS00497">
    <property type="entry name" value="TYROSINASE_1"/>
    <property type="match status" value="1"/>
</dbReference>
<name>A0ABR4PFB3_9HELO</name>
<organism evidence="5 6">
    <name type="scientific">Phlyctema vagabunda</name>
    <dbReference type="NCBI Taxonomy" id="108571"/>
    <lineage>
        <taxon>Eukaryota</taxon>
        <taxon>Fungi</taxon>
        <taxon>Dikarya</taxon>
        <taxon>Ascomycota</taxon>
        <taxon>Pezizomycotina</taxon>
        <taxon>Leotiomycetes</taxon>
        <taxon>Helotiales</taxon>
        <taxon>Dermateaceae</taxon>
        <taxon>Phlyctema</taxon>
    </lineage>
</organism>
<evidence type="ECO:0000313" key="6">
    <source>
        <dbReference type="Proteomes" id="UP001629113"/>
    </source>
</evidence>
<evidence type="ECO:0000256" key="3">
    <source>
        <dbReference type="SAM" id="SignalP"/>
    </source>
</evidence>
<dbReference type="InterPro" id="IPR050316">
    <property type="entry name" value="Tyrosinase/Hemocyanin"/>
</dbReference>
<keyword evidence="1" id="KW-0479">Metal-binding</keyword>
<sequence>MLLNLLPVLVSAAALAQPAAAWFPQPTFETDFLAAQGLWRLAQDQSTNASGGCTVAKAAVRREWTTLLPKERKAYTDAVRCLQNKPALSDPVAVPGAKSRYDDFVAVHINNTFTIHATANFLTWHRLFTWTYEKALREECGYAGYQPYWNWAKTAIDPINSPMFDGSAYSMGGNGVFAPHNCTNALPNNLNCIPPGVGGGCVETGPFKK</sequence>
<protein>
    <submittedName>
        <fullName evidence="5">FAD binding domain containing protein</fullName>
    </submittedName>
</protein>
<dbReference type="SUPFAM" id="SSF48056">
    <property type="entry name" value="Di-copper centre-containing domain"/>
    <property type="match status" value="1"/>
</dbReference>
<dbReference type="InterPro" id="IPR002227">
    <property type="entry name" value="Tyrosinase_Cu-bd"/>
</dbReference>
<dbReference type="PANTHER" id="PTHR11474">
    <property type="entry name" value="TYROSINASE FAMILY MEMBER"/>
    <property type="match status" value="1"/>
</dbReference>
<dbReference type="EMBL" id="JBFCZG010000005">
    <property type="protein sequence ID" value="KAL3422023.1"/>
    <property type="molecule type" value="Genomic_DNA"/>
</dbReference>
<gene>
    <name evidence="5" type="ORF">PVAG01_06178</name>
</gene>
<accession>A0ABR4PFB3</accession>
<keyword evidence="2" id="KW-0560">Oxidoreductase</keyword>
<dbReference type="PANTHER" id="PTHR11474:SF125">
    <property type="entry name" value="N-ACETYL-6-HYDROXYTRYPTOPHAN OXIDASE IVOB-RELATED"/>
    <property type="match status" value="1"/>
</dbReference>
<comment type="caution">
    <text evidence="5">The sequence shown here is derived from an EMBL/GenBank/DDBJ whole genome shotgun (WGS) entry which is preliminary data.</text>
</comment>
<dbReference type="Proteomes" id="UP001629113">
    <property type="component" value="Unassembled WGS sequence"/>
</dbReference>
<feature type="signal peptide" evidence="3">
    <location>
        <begin position="1"/>
        <end position="21"/>
    </location>
</feature>
<evidence type="ECO:0000259" key="4">
    <source>
        <dbReference type="PROSITE" id="PS00497"/>
    </source>
</evidence>